<keyword evidence="2 5" id="KW-0812">Transmembrane</keyword>
<accession>A0A1H3Q5J8</accession>
<dbReference type="SUPFAM" id="SSF50182">
    <property type="entry name" value="Sm-like ribonucleoproteins"/>
    <property type="match status" value="1"/>
</dbReference>
<evidence type="ECO:0000313" key="8">
    <source>
        <dbReference type="Proteomes" id="UP000199663"/>
    </source>
</evidence>
<dbReference type="Proteomes" id="UP000199663">
    <property type="component" value="Unassembled WGS sequence"/>
</dbReference>
<keyword evidence="4 5" id="KW-0472">Membrane</keyword>
<dbReference type="PANTHER" id="PTHR30566">
    <property type="entry name" value="YNAI-RELATED MECHANOSENSITIVE ION CHANNEL"/>
    <property type="match status" value="1"/>
</dbReference>
<feature type="transmembrane region" description="Helical" evidence="5">
    <location>
        <begin position="82"/>
        <end position="100"/>
    </location>
</feature>
<evidence type="ECO:0000313" key="7">
    <source>
        <dbReference type="EMBL" id="SDZ08530.1"/>
    </source>
</evidence>
<proteinExistence type="predicted"/>
<dbReference type="EMBL" id="FNQC01000005">
    <property type="protein sequence ID" value="SDZ08530.1"/>
    <property type="molecule type" value="Genomic_DNA"/>
</dbReference>
<sequence length="293" mass="34271">MKKNWIFLINGTLLLIIIYLKFFNDTSSKVIYEYYQLQSILAFMIFYITVNLFSNTAKYLYSKKNHIEKDKKNNVHFGIENIANFTIGIGILVTFLSVFGVNPYEIITSLTIVAAAIAILTKEFIIDFLSGIYLSFSNTFEINDYVKIDNQKGKIVEISMLKVKILNDDDDSVSIPNSKVHLQEIINYTKRDVRLMNVDFQISLVYLNSIEQLEKEIILSLRSFNEYIEPKSYNLKVIEMKKDYLELKFQYTLNLVDMDLQRKIRKKTIREVFNFISSQKEHTKANHVDGPEQ</sequence>
<dbReference type="InterPro" id="IPR023408">
    <property type="entry name" value="MscS_beta-dom_sf"/>
</dbReference>
<dbReference type="Gene3D" id="2.30.30.60">
    <property type="match status" value="1"/>
</dbReference>
<gene>
    <name evidence="7" type="ORF">SAMN05444412_105231</name>
</gene>
<feature type="transmembrane region" description="Helical" evidence="5">
    <location>
        <begin position="106"/>
        <end position="125"/>
    </location>
</feature>
<evidence type="ECO:0000259" key="6">
    <source>
        <dbReference type="Pfam" id="PF00924"/>
    </source>
</evidence>
<keyword evidence="3 5" id="KW-1133">Transmembrane helix</keyword>
<evidence type="ECO:0000256" key="2">
    <source>
        <dbReference type="ARBA" id="ARBA00022692"/>
    </source>
</evidence>
<feature type="transmembrane region" description="Helical" evidence="5">
    <location>
        <begin position="35"/>
        <end position="61"/>
    </location>
</feature>
<reference evidence="7 8" key="1">
    <citation type="submission" date="2016-10" db="EMBL/GenBank/DDBJ databases">
        <authorList>
            <person name="Varghese N."/>
            <person name="Submissions S."/>
        </authorList>
    </citation>
    <scope>NUCLEOTIDE SEQUENCE [LARGE SCALE GENOMIC DNA]</scope>
    <source>
        <strain evidence="7 8">DSM 17997</strain>
    </source>
</reference>
<protein>
    <submittedName>
        <fullName evidence="7">Small-conductance mechanosensitive channel</fullName>
    </submittedName>
</protein>
<dbReference type="PANTHER" id="PTHR30566:SF5">
    <property type="entry name" value="MECHANOSENSITIVE ION CHANNEL PROTEIN 1, MITOCHONDRIAL-RELATED"/>
    <property type="match status" value="1"/>
</dbReference>
<organism evidence="7 8">
    <name type="scientific">Rhodonellum ikkaensis</name>
    <dbReference type="NCBI Taxonomy" id="336829"/>
    <lineage>
        <taxon>Bacteria</taxon>
        <taxon>Pseudomonadati</taxon>
        <taxon>Bacteroidota</taxon>
        <taxon>Cytophagia</taxon>
        <taxon>Cytophagales</taxon>
        <taxon>Cytophagaceae</taxon>
        <taxon>Rhodonellum</taxon>
    </lineage>
</organism>
<dbReference type="InterPro" id="IPR010920">
    <property type="entry name" value="LSM_dom_sf"/>
</dbReference>
<comment type="subcellular location">
    <subcellularLocation>
        <location evidence="1">Membrane</location>
    </subcellularLocation>
</comment>
<name>A0A1H3Q5J8_9BACT</name>
<evidence type="ECO:0000256" key="3">
    <source>
        <dbReference type="ARBA" id="ARBA00022989"/>
    </source>
</evidence>
<evidence type="ECO:0000256" key="1">
    <source>
        <dbReference type="ARBA" id="ARBA00004370"/>
    </source>
</evidence>
<evidence type="ECO:0000256" key="4">
    <source>
        <dbReference type="ARBA" id="ARBA00023136"/>
    </source>
</evidence>
<feature type="transmembrane region" description="Helical" evidence="5">
    <location>
        <begin position="5"/>
        <end position="23"/>
    </location>
</feature>
<dbReference type="Gene3D" id="1.10.287.1260">
    <property type="match status" value="1"/>
</dbReference>
<comment type="caution">
    <text evidence="7">The sequence shown here is derived from an EMBL/GenBank/DDBJ whole genome shotgun (WGS) entry which is preliminary data.</text>
</comment>
<dbReference type="Pfam" id="PF00924">
    <property type="entry name" value="MS_channel_2nd"/>
    <property type="match status" value="1"/>
</dbReference>
<keyword evidence="8" id="KW-1185">Reference proteome</keyword>
<evidence type="ECO:0000256" key="5">
    <source>
        <dbReference type="SAM" id="Phobius"/>
    </source>
</evidence>
<dbReference type="InterPro" id="IPR006685">
    <property type="entry name" value="MscS_channel_2nd"/>
</dbReference>
<feature type="domain" description="Mechanosensitive ion channel MscS" evidence="6">
    <location>
        <begin position="125"/>
        <end position="190"/>
    </location>
</feature>